<gene>
    <name evidence="10" type="ORF">D8771_18150</name>
</gene>
<dbReference type="InterPro" id="IPR032818">
    <property type="entry name" value="DedA-like"/>
</dbReference>
<dbReference type="EMBL" id="RCIY01000065">
    <property type="protein sequence ID" value="TGG81367.1"/>
    <property type="molecule type" value="Genomic_DNA"/>
</dbReference>
<feature type="region of interest" description="Disordered" evidence="7">
    <location>
        <begin position="204"/>
        <end position="519"/>
    </location>
</feature>
<accession>A0A8H1QP38</accession>
<evidence type="ECO:0000259" key="9">
    <source>
        <dbReference type="Pfam" id="PF09335"/>
    </source>
</evidence>
<evidence type="ECO:0000256" key="2">
    <source>
        <dbReference type="ARBA" id="ARBA00010792"/>
    </source>
</evidence>
<evidence type="ECO:0000313" key="10">
    <source>
        <dbReference type="EMBL" id="TGG81367.1"/>
    </source>
</evidence>
<dbReference type="AlphaFoldDB" id="A0A8H1QP38"/>
<reference evidence="10 11" key="1">
    <citation type="submission" date="2018-10" db="EMBL/GenBank/DDBJ databases">
        <title>Isolation of pseudouridimycin from Streptomyces albus DSM 40763.</title>
        <authorList>
            <person name="Rosenqvist P."/>
            <person name="Metsae-Ketelae M."/>
            <person name="Virta P."/>
        </authorList>
    </citation>
    <scope>NUCLEOTIDE SEQUENCE [LARGE SCALE GENOMIC DNA]</scope>
    <source>
        <strain evidence="10 11">DSM 40763</strain>
    </source>
</reference>
<organism evidence="10 11">
    <name type="scientific">Streptomyces albus</name>
    <dbReference type="NCBI Taxonomy" id="1888"/>
    <lineage>
        <taxon>Bacteria</taxon>
        <taxon>Bacillati</taxon>
        <taxon>Actinomycetota</taxon>
        <taxon>Actinomycetes</taxon>
        <taxon>Kitasatosporales</taxon>
        <taxon>Streptomycetaceae</taxon>
        <taxon>Streptomyces</taxon>
    </lineage>
</organism>
<keyword evidence="5 8" id="KW-1133">Transmembrane helix</keyword>
<dbReference type="PANTHER" id="PTHR30353">
    <property type="entry name" value="INNER MEMBRANE PROTEIN DEDA-RELATED"/>
    <property type="match status" value="1"/>
</dbReference>
<evidence type="ECO:0000313" key="11">
    <source>
        <dbReference type="Proteomes" id="UP000298111"/>
    </source>
</evidence>
<feature type="compositionally biased region" description="Gly residues" evidence="7">
    <location>
        <begin position="251"/>
        <end position="279"/>
    </location>
</feature>
<dbReference type="Pfam" id="PF09335">
    <property type="entry name" value="VTT_dom"/>
    <property type="match status" value="1"/>
</dbReference>
<evidence type="ECO:0000256" key="1">
    <source>
        <dbReference type="ARBA" id="ARBA00004651"/>
    </source>
</evidence>
<feature type="transmembrane region" description="Helical" evidence="8">
    <location>
        <begin position="20"/>
        <end position="41"/>
    </location>
</feature>
<feature type="transmembrane region" description="Helical" evidence="8">
    <location>
        <begin position="148"/>
        <end position="170"/>
    </location>
</feature>
<feature type="compositionally biased region" description="Gly residues" evidence="7">
    <location>
        <begin position="329"/>
        <end position="452"/>
    </location>
</feature>
<evidence type="ECO:0000256" key="6">
    <source>
        <dbReference type="ARBA" id="ARBA00023136"/>
    </source>
</evidence>
<keyword evidence="6 8" id="KW-0472">Membrane</keyword>
<evidence type="ECO:0000256" key="5">
    <source>
        <dbReference type="ARBA" id="ARBA00022989"/>
    </source>
</evidence>
<feature type="transmembrane region" description="Helical" evidence="8">
    <location>
        <begin position="61"/>
        <end position="85"/>
    </location>
</feature>
<dbReference type="PANTHER" id="PTHR30353:SF0">
    <property type="entry name" value="TRANSMEMBRANE PROTEIN"/>
    <property type="match status" value="1"/>
</dbReference>
<evidence type="ECO:0000256" key="8">
    <source>
        <dbReference type="SAM" id="Phobius"/>
    </source>
</evidence>
<comment type="caution">
    <text evidence="10">The sequence shown here is derived from an EMBL/GenBank/DDBJ whole genome shotgun (WGS) entry which is preliminary data.</text>
</comment>
<proteinExistence type="inferred from homology"/>
<dbReference type="Proteomes" id="UP000298111">
    <property type="component" value="Unassembled WGS sequence"/>
</dbReference>
<feature type="compositionally biased region" description="Low complexity" evidence="7">
    <location>
        <begin position="280"/>
        <end position="301"/>
    </location>
</feature>
<dbReference type="InterPro" id="IPR032816">
    <property type="entry name" value="VTT_dom"/>
</dbReference>
<dbReference type="GO" id="GO:0005886">
    <property type="term" value="C:plasma membrane"/>
    <property type="evidence" value="ECO:0007669"/>
    <property type="project" value="UniProtKB-SubCell"/>
</dbReference>
<dbReference type="GeneID" id="75182721"/>
<keyword evidence="3" id="KW-1003">Cell membrane</keyword>
<evidence type="ECO:0000256" key="7">
    <source>
        <dbReference type="SAM" id="MobiDB-lite"/>
    </source>
</evidence>
<feature type="compositionally biased region" description="Low complexity" evidence="7">
    <location>
        <begin position="234"/>
        <end position="250"/>
    </location>
</feature>
<evidence type="ECO:0000256" key="4">
    <source>
        <dbReference type="ARBA" id="ARBA00022692"/>
    </source>
</evidence>
<name>A0A8H1QP38_9ACTN</name>
<dbReference type="RefSeq" id="WP_037613619.1">
    <property type="nucleotide sequence ID" value="NZ_BNEJ01000020.1"/>
</dbReference>
<comment type="similarity">
    <text evidence="2">Belongs to the DedA family.</text>
</comment>
<evidence type="ECO:0000256" key="3">
    <source>
        <dbReference type="ARBA" id="ARBA00022475"/>
    </source>
</evidence>
<feature type="domain" description="VTT" evidence="9">
    <location>
        <begin position="41"/>
        <end position="168"/>
    </location>
</feature>
<comment type="subcellular location">
    <subcellularLocation>
        <location evidence="1">Cell membrane</location>
        <topology evidence="1">Multi-pass membrane protein</topology>
    </subcellularLocation>
</comment>
<sequence>MTNLALGPSWLDPDFLIQTFGPVGILAIVFAESGLLIGFFLPGDSLLFTTGLLIVTDQLHMSLWLMCLLIVLAAVLGDQAGYLFGKKVGPALFRRPDSRLFKQENVEKAHEFFEKHGPKSLVLARFVPVVRTFTPIIAGVSGMKYRSFIIFNVIGGTLWGAGVTLLGAALGQVDFVHEHIEMILVGIVALSVVPIVIEYLRARGKGSDKKGDADEAPAQDDSHPPRTPGAPFEGHAQGAGAPHPHGAYAQGHGGAGYGHGGEGAAGAPGGPAAPGGHGAAPGAASGPHGMPGGHAPAGHGAADPRTAGQPGVPGEPGAFGGPHAPAGHGAPGSFGPGPGGPGAAPGYGGHAGPGTSGAPAGPGGYGNPAASGGYGNPGGPGTPTGPAAPGGPGGHAGYGAFDGGQAAGGPAPSGGYGYGGGAQQAPGGHGPQGTPGGYGQPGQGPGHGGGAYAEGIGSPYGDGAPVQPGPHDGGAPQDPYAAGLVPRDPYGDDQQYQRPYQGPSGEDPNHPGQGYPVRR</sequence>
<feature type="transmembrane region" description="Helical" evidence="8">
    <location>
        <begin position="182"/>
        <end position="200"/>
    </location>
</feature>
<keyword evidence="4 8" id="KW-0812">Transmembrane</keyword>
<protein>
    <submittedName>
        <fullName evidence="10">DedA family protein</fullName>
    </submittedName>
</protein>